<reference evidence="1 2" key="1">
    <citation type="journal article" date="2018" name="Sci. Rep.">
        <title>Genomic signatures of local adaptation to the degree of environmental predictability in rotifers.</title>
        <authorList>
            <person name="Franch-Gras L."/>
            <person name="Hahn C."/>
            <person name="Garcia-Roger E.M."/>
            <person name="Carmona M.J."/>
            <person name="Serra M."/>
            <person name="Gomez A."/>
        </authorList>
    </citation>
    <scope>NUCLEOTIDE SEQUENCE [LARGE SCALE GENOMIC DNA]</scope>
    <source>
        <strain evidence="1">HYR1</strain>
    </source>
</reference>
<sequence>MIFIKIHIGLYLMFGSYFKPTVVLIVDLYRDKVNHYLTNGYLRFINFDKSSISDPQLHVDSFYKFICDSITFASNDALSLQNGLYSNKHSKSWFNREMLDIKSKLIELRDLINKNSTPIDLKKGVHLRRMFLFN</sequence>
<comment type="caution">
    <text evidence="1">The sequence shown here is derived from an EMBL/GenBank/DDBJ whole genome shotgun (WGS) entry which is preliminary data.</text>
</comment>
<dbReference type="EMBL" id="REGN01005657">
    <property type="protein sequence ID" value="RNA12563.1"/>
    <property type="molecule type" value="Genomic_DNA"/>
</dbReference>
<dbReference type="AlphaFoldDB" id="A0A3M7QMQ5"/>
<proteinExistence type="predicted"/>
<protein>
    <submittedName>
        <fullName evidence="1">Uncharacterized protein</fullName>
    </submittedName>
</protein>
<organism evidence="1 2">
    <name type="scientific">Brachionus plicatilis</name>
    <name type="common">Marine rotifer</name>
    <name type="synonym">Brachionus muelleri</name>
    <dbReference type="NCBI Taxonomy" id="10195"/>
    <lineage>
        <taxon>Eukaryota</taxon>
        <taxon>Metazoa</taxon>
        <taxon>Spiralia</taxon>
        <taxon>Gnathifera</taxon>
        <taxon>Rotifera</taxon>
        <taxon>Eurotatoria</taxon>
        <taxon>Monogononta</taxon>
        <taxon>Pseudotrocha</taxon>
        <taxon>Ploima</taxon>
        <taxon>Brachionidae</taxon>
        <taxon>Brachionus</taxon>
    </lineage>
</organism>
<name>A0A3M7QMQ5_BRAPC</name>
<evidence type="ECO:0000313" key="2">
    <source>
        <dbReference type="Proteomes" id="UP000276133"/>
    </source>
</evidence>
<keyword evidence="2" id="KW-1185">Reference proteome</keyword>
<accession>A0A3M7QMQ5</accession>
<dbReference type="Proteomes" id="UP000276133">
    <property type="component" value="Unassembled WGS sequence"/>
</dbReference>
<evidence type="ECO:0000313" key="1">
    <source>
        <dbReference type="EMBL" id="RNA12563.1"/>
    </source>
</evidence>
<gene>
    <name evidence="1" type="ORF">BpHYR1_019823</name>
</gene>